<dbReference type="InterPro" id="IPR055469">
    <property type="entry name" value="DUF7041"/>
</dbReference>
<dbReference type="PANTHER" id="PTHR33327">
    <property type="entry name" value="ENDONUCLEASE"/>
    <property type="match status" value="1"/>
</dbReference>
<keyword evidence="3" id="KW-1185">Reference proteome</keyword>
<name>A0A4Y2QB84_ARAVE</name>
<comment type="caution">
    <text evidence="2">The sequence shown here is derived from an EMBL/GenBank/DDBJ whole genome shotgun (WGS) entry which is preliminary data.</text>
</comment>
<gene>
    <name evidence="2" type="ORF">AVEN_181465_1</name>
</gene>
<evidence type="ECO:0000313" key="2">
    <source>
        <dbReference type="EMBL" id="GBN60754.1"/>
    </source>
</evidence>
<dbReference type="AlphaFoldDB" id="A0A4Y2QB84"/>
<feature type="non-terminal residue" evidence="2">
    <location>
        <position position="165"/>
    </location>
</feature>
<dbReference type="EMBL" id="BGPR01298419">
    <property type="protein sequence ID" value="GBN60754.1"/>
    <property type="molecule type" value="Genomic_DNA"/>
</dbReference>
<dbReference type="Proteomes" id="UP000499080">
    <property type="component" value="Unassembled WGS sequence"/>
</dbReference>
<dbReference type="Pfam" id="PF23055">
    <property type="entry name" value="DUF7041"/>
    <property type="match status" value="1"/>
</dbReference>
<feature type="domain" description="DUF7041" evidence="1">
    <location>
        <begin position="9"/>
        <end position="94"/>
    </location>
</feature>
<sequence length="165" mass="18714">MEENSAVKMPPFNFGDPQLWFIMAEATFQLAIPKPITASATKYNYCVAHLSPEAAAIVRDVITCPDKDHPYKQLKEELIKMCGESKSQEIRCLLAGEQLGDRKSTDLLRVMQRRSTVRHNTIEIQIALRSSLSVDPHQNIIKKLPLVHSLKIDAQRKSSSFQLIR</sequence>
<evidence type="ECO:0000313" key="3">
    <source>
        <dbReference type="Proteomes" id="UP000499080"/>
    </source>
</evidence>
<accession>A0A4Y2QB84</accession>
<evidence type="ECO:0000259" key="1">
    <source>
        <dbReference type="Pfam" id="PF23055"/>
    </source>
</evidence>
<dbReference type="PANTHER" id="PTHR33327:SF3">
    <property type="entry name" value="RNA-DIRECTED DNA POLYMERASE"/>
    <property type="match status" value="1"/>
</dbReference>
<organism evidence="2 3">
    <name type="scientific">Araneus ventricosus</name>
    <name type="common">Orbweaver spider</name>
    <name type="synonym">Epeira ventricosa</name>
    <dbReference type="NCBI Taxonomy" id="182803"/>
    <lineage>
        <taxon>Eukaryota</taxon>
        <taxon>Metazoa</taxon>
        <taxon>Ecdysozoa</taxon>
        <taxon>Arthropoda</taxon>
        <taxon>Chelicerata</taxon>
        <taxon>Arachnida</taxon>
        <taxon>Araneae</taxon>
        <taxon>Araneomorphae</taxon>
        <taxon>Entelegynae</taxon>
        <taxon>Araneoidea</taxon>
        <taxon>Araneidae</taxon>
        <taxon>Araneus</taxon>
    </lineage>
</organism>
<proteinExistence type="predicted"/>
<protein>
    <recommendedName>
        <fullName evidence="1">DUF7041 domain-containing protein</fullName>
    </recommendedName>
</protein>
<reference evidence="2 3" key="1">
    <citation type="journal article" date="2019" name="Sci. Rep.">
        <title>Orb-weaving spider Araneus ventricosus genome elucidates the spidroin gene catalogue.</title>
        <authorList>
            <person name="Kono N."/>
            <person name="Nakamura H."/>
            <person name="Ohtoshi R."/>
            <person name="Moran D.A.P."/>
            <person name="Shinohara A."/>
            <person name="Yoshida Y."/>
            <person name="Fujiwara M."/>
            <person name="Mori M."/>
            <person name="Tomita M."/>
            <person name="Arakawa K."/>
        </authorList>
    </citation>
    <scope>NUCLEOTIDE SEQUENCE [LARGE SCALE GENOMIC DNA]</scope>
</reference>